<comment type="subcellular location">
    <subcellularLocation>
        <location evidence="1">Cell membrane</location>
        <topology evidence="1">Multi-pass membrane protein</topology>
    </subcellularLocation>
</comment>
<dbReference type="EMBL" id="JAJNBZ010000070">
    <property type="protein sequence ID" value="MCE5173691.1"/>
    <property type="molecule type" value="Genomic_DNA"/>
</dbReference>
<name>A0ABS8YTH3_9BACL</name>
<reference evidence="8 9" key="1">
    <citation type="submission" date="2021-11" db="EMBL/GenBank/DDBJ databases">
        <title>Draft genome sequence of Paenibacillus profundus YoMME, a new Gram-positive bacteria with exoelectrogenic properties.</title>
        <authorList>
            <person name="Hubenova Y."/>
            <person name="Hubenova E."/>
            <person name="Manasiev Y."/>
            <person name="Peykov S."/>
            <person name="Mitov M."/>
        </authorList>
    </citation>
    <scope>NUCLEOTIDE SEQUENCE [LARGE SCALE GENOMIC DNA]</scope>
    <source>
        <strain evidence="8 9">YoMME</strain>
    </source>
</reference>
<organism evidence="8 9">
    <name type="scientific">Paenibacillus profundus</name>
    <dbReference type="NCBI Taxonomy" id="1173085"/>
    <lineage>
        <taxon>Bacteria</taxon>
        <taxon>Bacillati</taxon>
        <taxon>Bacillota</taxon>
        <taxon>Bacilli</taxon>
        <taxon>Bacillales</taxon>
        <taxon>Paenibacillaceae</taxon>
        <taxon>Paenibacillus</taxon>
    </lineage>
</organism>
<dbReference type="InterPro" id="IPR003838">
    <property type="entry name" value="ABC3_permease_C"/>
</dbReference>
<sequence length="455" mass="51294">MTLRTLAFSNIRGNLRSYSAFFMSSVFSVMIFYIYTAFLIHPDVANGHMVAAGKITQGMMFCQYIIVIFSFLFVLYSNSAFLKTRQQEFGLLSLFGMSRMQLRTLILYENGAIALLSIGAGIGLGIAFSKLFYMALEVLLHMNEPIAFAVPLKALWITAGGFFLLFGAISAWTAWRVGRTGIMDMLKASKEPGSPPVFSRWLAMLAVICLGAAYGMALIMNGANFVLLAPSVMVTVTIGTYLLFTQFSIMLLRFVQSNHRLYYRRTNLIIVAQLSYKMKNNARMLFIVSMLSAVIVTASGAVYMMGRAVFDGYKTQYEDAQSLMALTMFIGMFISLLFFIAAGSLIYFKLFTELREDRAQCEALSRIGLTEDEIQHIVVMQMSMLFFVPCIVGIVHALIAMKVLDKLMMLSNWSYSFIVIGVYLLMQTIYFLITCHDYVNSLLRGIDRQRKRRVT</sequence>
<protein>
    <submittedName>
        <fullName evidence="8">ABC transporter permease</fullName>
    </submittedName>
</protein>
<dbReference type="PANTHER" id="PTHR46795">
    <property type="entry name" value="ABC TRANSPORTER PERMEASE-RELATED-RELATED"/>
    <property type="match status" value="1"/>
</dbReference>
<keyword evidence="2" id="KW-1003">Cell membrane</keyword>
<feature type="transmembrane region" description="Helical" evidence="6">
    <location>
        <begin position="413"/>
        <end position="433"/>
    </location>
</feature>
<evidence type="ECO:0000313" key="8">
    <source>
        <dbReference type="EMBL" id="MCE5173691.1"/>
    </source>
</evidence>
<proteinExistence type="predicted"/>
<comment type="caution">
    <text evidence="8">The sequence shown here is derived from an EMBL/GenBank/DDBJ whole genome shotgun (WGS) entry which is preliminary data.</text>
</comment>
<evidence type="ECO:0000256" key="2">
    <source>
        <dbReference type="ARBA" id="ARBA00022475"/>
    </source>
</evidence>
<dbReference type="Pfam" id="PF02687">
    <property type="entry name" value="FtsX"/>
    <property type="match status" value="1"/>
</dbReference>
<feature type="transmembrane region" description="Helical" evidence="6">
    <location>
        <begin position="232"/>
        <end position="255"/>
    </location>
</feature>
<evidence type="ECO:0000256" key="5">
    <source>
        <dbReference type="ARBA" id="ARBA00023136"/>
    </source>
</evidence>
<feature type="transmembrane region" description="Helical" evidence="6">
    <location>
        <begin position="20"/>
        <end position="38"/>
    </location>
</feature>
<evidence type="ECO:0000256" key="4">
    <source>
        <dbReference type="ARBA" id="ARBA00022989"/>
    </source>
</evidence>
<feature type="transmembrane region" description="Helical" evidence="6">
    <location>
        <begin position="384"/>
        <end position="401"/>
    </location>
</feature>
<dbReference type="PANTHER" id="PTHR46795:SF1">
    <property type="entry name" value="ABC TRANSPORTER PERMEASE PROTEIN"/>
    <property type="match status" value="1"/>
</dbReference>
<feature type="transmembrane region" description="Helical" evidence="6">
    <location>
        <begin position="284"/>
        <end position="305"/>
    </location>
</feature>
<keyword evidence="3 6" id="KW-0812">Transmembrane</keyword>
<evidence type="ECO:0000313" key="9">
    <source>
        <dbReference type="Proteomes" id="UP001199916"/>
    </source>
</evidence>
<feature type="transmembrane region" description="Helical" evidence="6">
    <location>
        <begin position="107"/>
        <end position="134"/>
    </location>
</feature>
<evidence type="ECO:0000256" key="6">
    <source>
        <dbReference type="SAM" id="Phobius"/>
    </source>
</evidence>
<keyword evidence="5 6" id="KW-0472">Membrane</keyword>
<feature type="transmembrane region" description="Helical" evidence="6">
    <location>
        <begin position="154"/>
        <end position="177"/>
    </location>
</feature>
<keyword evidence="4 6" id="KW-1133">Transmembrane helix</keyword>
<evidence type="ECO:0000259" key="7">
    <source>
        <dbReference type="Pfam" id="PF02687"/>
    </source>
</evidence>
<keyword evidence="9" id="KW-1185">Reference proteome</keyword>
<feature type="transmembrane region" description="Helical" evidence="6">
    <location>
        <begin position="325"/>
        <end position="348"/>
    </location>
</feature>
<dbReference type="Proteomes" id="UP001199916">
    <property type="component" value="Unassembled WGS sequence"/>
</dbReference>
<feature type="domain" description="ABC3 transporter permease C-terminal" evidence="7">
    <location>
        <begin position="64"/>
        <end position="180"/>
    </location>
</feature>
<evidence type="ECO:0000256" key="3">
    <source>
        <dbReference type="ARBA" id="ARBA00022692"/>
    </source>
</evidence>
<evidence type="ECO:0000256" key="1">
    <source>
        <dbReference type="ARBA" id="ARBA00004651"/>
    </source>
</evidence>
<feature type="transmembrane region" description="Helical" evidence="6">
    <location>
        <begin position="198"/>
        <end position="220"/>
    </location>
</feature>
<dbReference type="RefSeq" id="WP_233699588.1">
    <property type="nucleotide sequence ID" value="NZ_JAJNBZ010000070.1"/>
</dbReference>
<gene>
    <name evidence="8" type="ORF">LQV63_31185</name>
</gene>
<feature type="transmembrane region" description="Helical" evidence="6">
    <location>
        <begin position="58"/>
        <end position="76"/>
    </location>
</feature>
<dbReference type="InterPro" id="IPR052536">
    <property type="entry name" value="ABC-4_Integral_Memb_Prot"/>
</dbReference>
<accession>A0ABS8YTH3</accession>